<dbReference type="OrthoDB" id="191686at2759"/>
<dbReference type="SMART" id="SM00054">
    <property type="entry name" value="EFh"/>
    <property type="match status" value="4"/>
</dbReference>
<protein>
    <submittedName>
        <fullName evidence="5">Protein phosphatase 3, regulatory subunit</fullName>
    </submittedName>
</protein>
<organism evidence="5 6">
    <name type="scientific">Strigomonas culicis</name>
    <dbReference type="NCBI Taxonomy" id="28005"/>
    <lineage>
        <taxon>Eukaryota</taxon>
        <taxon>Discoba</taxon>
        <taxon>Euglenozoa</taxon>
        <taxon>Kinetoplastea</taxon>
        <taxon>Metakinetoplastina</taxon>
        <taxon>Trypanosomatida</taxon>
        <taxon>Trypanosomatidae</taxon>
        <taxon>Strigomonadinae</taxon>
        <taxon>Strigomonas</taxon>
    </lineage>
</organism>
<dbReference type="EMBL" id="ATMH01000779">
    <property type="protein sequence ID" value="EPY36052.1"/>
    <property type="molecule type" value="Genomic_DNA"/>
</dbReference>
<dbReference type="PANTHER" id="PTHR45942">
    <property type="entry name" value="PROTEIN PHOSPATASE 3 REGULATORY SUBUNIT B ALPHA ISOFORM TYPE 1"/>
    <property type="match status" value="1"/>
</dbReference>
<dbReference type="FunFam" id="1.10.238.10:FF:000001">
    <property type="entry name" value="Calmodulin 1"/>
    <property type="match status" value="1"/>
</dbReference>
<comment type="caution">
    <text evidence="5">The sequence shown here is derived from an EMBL/GenBank/DDBJ whole genome shotgun (WGS) entry which is preliminary data.</text>
</comment>
<evidence type="ECO:0000256" key="1">
    <source>
        <dbReference type="ARBA" id="ARBA00022723"/>
    </source>
</evidence>
<name>S9UYZ8_9TRYP</name>
<keyword evidence="1" id="KW-0479">Metal-binding</keyword>
<dbReference type="InterPro" id="IPR011992">
    <property type="entry name" value="EF-hand-dom_pair"/>
</dbReference>
<proteinExistence type="predicted"/>
<dbReference type="Pfam" id="PF13499">
    <property type="entry name" value="EF-hand_7"/>
    <property type="match status" value="1"/>
</dbReference>
<feature type="domain" description="EF-hand" evidence="4">
    <location>
        <begin position="133"/>
        <end position="168"/>
    </location>
</feature>
<evidence type="ECO:0000313" key="6">
    <source>
        <dbReference type="Proteomes" id="UP000015354"/>
    </source>
</evidence>
<dbReference type="PROSITE" id="PS00018">
    <property type="entry name" value="EF_HAND_1"/>
    <property type="match status" value="2"/>
</dbReference>
<feature type="domain" description="EF-hand" evidence="4">
    <location>
        <begin position="23"/>
        <end position="58"/>
    </location>
</feature>
<dbReference type="Gene3D" id="1.10.238.10">
    <property type="entry name" value="EF-hand"/>
    <property type="match status" value="1"/>
</dbReference>
<dbReference type="CDD" id="cd00051">
    <property type="entry name" value="EFh"/>
    <property type="match status" value="1"/>
</dbReference>
<dbReference type="GO" id="GO:0005509">
    <property type="term" value="F:calcium ion binding"/>
    <property type="evidence" value="ECO:0007669"/>
    <property type="project" value="InterPro"/>
</dbReference>
<dbReference type="SUPFAM" id="SSF47473">
    <property type="entry name" value="EF-hand"/>
    <property type="match status" value="1"/>
</dbReference>
<feature type="domain" description="EF-hand" evidence="4">
    <location>
        <begin position="92"/>
        <end position="127"/>
    </location>
</feature>
<dbReference type="InterPro" id="IPR018247">
    <property type="entry name" value="EF_Hand_1_Ca_BS"/>
</dbReference>
<dbReference type="AlphaFoldDB" id="S9UYZ8"/>
<dbReference type="Proteomes" id="UP000015354">
    <property type="component" value="Unassembled WGS sequence"/>
</dbReference>
<evidence type="ECO:0000259" key="4">
    <source>
        <dbReference type="PROSITE" id="PS50222"/>
    </source>
</evidence>
<keyword evidence="6" id="KW-1185">Reference proteome</keyword>
<sequence>MSELPFSKSEIEKLQESTAFSEPQIERLYKRFAAFDKNKTGKIDRECVNAVPALVSNPLVSRVLAVMSSDGSREVDFFDFVKAVSILSTHSPREEKLRFTFKMYDIDGDGKISNKDLYETLRIMVGANLTGVQLQQIVDKTFIEADADRDGYITFEEFEVMAASSDFGDRLNLPI</sequence>
<evidence type="ECO:0000313" key="5">
    <source>
        <dbReference type="EMBL" id="EPY36052.1"/>
    </source>
</evidence>
<evidence type="ECO:0000256" key="3">
    <source>
        <dbReference type="ARBA" id="ARBA00022837"/>
    </source>
</evidence>
<keyword evidence="2" id="KW-0677">Repeat</keyword>
<reference evidence="5 6" key="1">
    <citation type="journal article" date="2013" name="PLoS ONE">
        <title>Predicting the Proteins of Angomonas deanei, Strigomonas culicis and Their Respective Endosymbionts Reveals New Aspects of the Trypanosomatidae Family.</title>
        <authorList>
            <person name="Motta M.C."/>
            <person name="Martins A.C."/>
            <person name="de Souza S.S."/>
            <person name="Catta-Preta C.M."/>
            <person name="Silva R."/>
            <person name="Klein C.C."/>
            <person name="de Almeida L.G."/>
            <person name="de Lima Cunha O."/>
            <person name="Ciapina L.P."/>
            <person name="Brocchi M."/>
            <person name="Colabardini A.C."/>
            <person name="de Araujo Lima B."/>
            <person name="Machado C.R."/>
            <person name="de Almeida Soares C.M."/>
            <person name="Probst C.M."/>
            <person name="de Menezes C.B."/>
            <person name="Thompson C.E."/>
            <person name="Bartholomeu D.C."/>
            <person name="Gradia D.F."/>
            <person name="Pavoni D.P."/>
            <person name="Grisard E.C."/>
            <person name="Fantinatti-Garboggini F."/>
            <person name="Marchini F.K."/>
            <person name="Rodrigues-Luiz G.F."/>
            <person name="Wagner G."/>
            <person name="Goldman G.H."/>
            <person name="Fietto J.L."/>
            <person name="Elias M.C."/>
            <person name="Goldman M.H."/>
            <person name="Sagot M.F."/>
            <person name="Pereira M."/>
            <person name="Stoco P.H."/>
            <person name="de Mendonca-Neto R.P."/>
            <person name="Teixeira S.M."/>
            <person name="Maciel T.E."/>
            <person name="de Oliveira Mendes T.A."/>
            <person name="Urmenyi T.P."/>
            <person name="de Souza W."/>
            <person name="Schenkman S."/>
            <person name="de Vasconcelos A.T."/>
        </authorList>
    </citation>
    <scope>NUCLEOTIDE SEQUENCE [LARGE SCALE GENOMIC DNA]</scope>
</reference>
<keyword evidence="3" id="KW-0106">Calcium</keyword>
<dbReference type="InterPro" id="IPR002048">
    <property type="entry name" value="EF_hand_dom"/>
</dbReference>
<accession>S9UYZ8</accession>
<gene>
    <name evidence="5" type="ORF">STCU_00779</name>
</gene>
<dbReference type="PROSITE" id="PS50222">
    <property type="entry name" value="EF_HAND_2"/>
    <property type="match status" value="3"/>
</dbReference>
<evidence type="ECO:0000256" key="2">
    <source>
        <dbReference type="ARBA" id="ARBA00022737"/>
    </source>
</evidence>